<feature type="domain" description="MacB-like periplasmic core" evidence="8">
    <location>
        <begin position="21"/>
        <end position="232"/>
    </location>
</feature>
<evidence type="ECO:0000256" key="3">
    <source>
        <dbReference type="ARBA" id="ARBA00022692"/>
    </source>
</evidence>
<dbReference type="EMBL" id="NVUL01000048">
    <property type="protein sequence ID" value="PCI77134.1"/>
    <property type="molecule type" value="Genomic_DNA"/>
</dbReference>
<keyword evidence="4 6" id="KW-1133">Transmembrane helix</keyword>
<keyword evidence="2" id="KW-1003">Cell membrane</keyword>
<reference evidence="10" key="1">
    <citation type="submission" date="2017-08" db="EMBL/GenBank/DDBJ databases">
        <title>A dynamic microbial community with high functional redundancy inhabits the cold, oxic subseafloor aquifer.</title>
        <authorList>
            <person name="Tully B.J."/>
            <person name="Wheat C.G."/>
            <person name="Glazer B.T."/>
            <person name="Huber J.A."/>
        </authorList>
    </citation>
    <scope>NUCLEOTIDE SEQUENCE [LARGE SCALE GENOMIC DNA]</scope>
</reference>
<evidence type="ECO:0000256" key="2">
    <source>
        <dbReference type="ARBA" id="ARBA00022475"/>
    </source>
</evidence>
<dbReference type="InterPro" id="IPR025857">
    <property type="entry name" value="MacB_PCD"/>
</dbReference>
<gene>
    <name evidence="9" type="ORF">COB20_08715</name>
</gene>
<evidence type="ECO:0000256" key="5">
    <source>
        <dbReference type="ARBA" id="ARBA00023136"/>
    </source>
</evidence>
<keyword evidence="3 6" id="KW-0812">Transmembrane</keyword>
<feature type="transmembrane region" description="Helical" evidence="6">
    <location>
        <begin position="690"/>
        <end position="713"/>
    </location>
</feature>
<evidence type="ECO:0000313" key="9">
    <source>
        <dbReference type="EMBL" id="PCI77134.1"/>
    </source>
</evidence>
<evidence type="ECO:0000259" key="8">
    <source>
        <dbReference type="Pfam" id="PF12704"/>
    </source>
</evidence>
<accession>A0A2A4X3Q1</accession>
<dbReference type="PANTHER" id="PTHR30572">
    <property type="entry name" value="MEMBRANE COMPONENT OF TRANSPORTER-RELATED"/>
    <property type="match status" value="1"/>
</dbReference>
<dbReference type="GO" id="GO:0005886">
    <property type="term" value="C:plasma membrane"/>
    <property type="evidence" value="ECO:0007669"/>
    <property type="project" value="UniProtKB-SubCell"/>
</dbReference>
<dbReference type="InterPro" id="IPR003838">
    <property type="entry name" value="ABC3_permease_C"/>
</dbReference>
<feature type="transmembrane region" description="Helical" evidence="6">
    <location>
        <begin position="425"/>
        <end position="448"/>
    </location>
</feature>
<dbReference type="Proteomes" id="UP000218767">
    <property type="component" value="Unassembled WGS sequence"/>
</dbReference>
<feature type="transmembrane region" description="Helical" evidence="6">
    <location>
        <begin position="284"/>
        <end position="305"/>
    </location>
</feature>
<feature type="transmembrane region" description="Helical" evidence="6">
    <location>
        <begin position="21"/>
        <end position="41"/>
    </location>
</feature>
<proteinExistence type="predicted"/>
<dbReference type="Pfam" id="PF12704">
    <property type="entry name" value="MacB_PCD"/>
    <property type="match status" value="1"/>
</dbReference>
<evidence type="ECO:0008006" key="11">
    <source>
        <dbReference type="Google" id="ProtNLM"/>
    </source>
</evidence>
<dbReference type="AlphaFoldDB" id="A0A2A4X3Q1"/>
<dbReference type="PANTHER" id="PTHR30572:SF18">
    <property type="entry name" value="ABC-TYPE MACROLIDE FAMILY EXPORT SYSTEM PERMEASE COMPONENT 2"/>
    <property type="match status" value="1"/>
</dbReference>
<dbReference type="Pfam" id="PF02687">
    <property type="entry name" value="FtsX"/>
    <property type="match status" value="2"/>
</dbReference>
<dbReference type="InterPro" id="IPR050250">
    <property type="entry name" value="Macrolide_Exporter_MacB"/>
</dbReference>
<evidence type="ECO:0000256" key="4">
    <source>
        <dbReference type="ARBA" id="ARBA00022989"/>
    </source>
</evidence>
<sequence length="813" mass="90309">MFKNYLKITLRNLYREKVYALVNLLGLSVGFACCLTVGLYLKNELSYDLHNTNHENIFRLAEERIAEENTSYSRHIAGAVAPQLVSSYPSVLEFVRFKEFSFSSLSNFFRYGDAGDHESGILFADQSVFDLFTFDIRYGEPSIALTEPGSIAISESFSRKYFGEKNPVGEILTTDTSSYTVTLVFSDLPDNTHLKYEALISYTSLPDTNSPRFNDNQHYTYLLMRGGYKAEEFTEISESFMAEFGAEVDPNPNRRMNYYLEPMADIHYGSRVNSDRPRGNARSLYAAIVAVLFVLAVACINYTNLATARATRRAREIGIRKLVGAVRKQLISQFIGEAIFFAFLALLVGYCLAEFVLNFTSFNELIGLSFSSSIQLDPLVLMLLTVLTVLVGFISGLYPAFYLSSILPLAAIKGVIEIKQKRPQLRWILMLVQFVISISVISVTLLMFQQMRFIGNMSLGFEPENKLILRVRESGVAQRLPTLINVLESMGGVLGVANVNQWSAPTGAGPGGWPVNTEAETGGMDYEAANLYVVGSNYIDVLGIELQAGRNFDDAISSDVDHAVLVNEAMVRHMGWSSPLGKHASPAATPLDATVIGVVKDFHFQGLHQELGPLVMMLTRFNDAQTFDTNNLILQPRNLIIDIAPGSVSETLNQIEAAWQEFDPDHPLDVEFLDRSLNELYFSEQKQINLISGLATILVLITCLGLFGMAAFATQLKTREIGIRKVLGASSTRIILMLFKNILAIIVLASVLSSFITYQIADQWLAGFYYHAEINPMALVIATLITIGLAFATLVSQSYRAAHSNPVNALRYE</sequence>
<feature type="domain" description="ABC3 transporter permease C-terminal" evidence="7">
    <location>
        <begin position="288"/>
        <end position="406"/>
    </location>
</feature>
<evidence type="ECO:0000313" key="10">
    <source>
        <dbReference type="Proteomes" id="UP000218767"/>
    </source>
</evidence>
<feature type="transmembrane region" description="Helical" evidence="6">
    <location>
        <begin position="776"/>
        <end position="795"/>
    </location>
</feature>
<dbReference type="PROSITE" id="PS51257">
    <property type="entry name" value="PROKAR_LIPOPROTEIN"/>
    <property type="match status" value="1"/>
</dbReference>
<evidence type="ECO:0000256" key="1">
    <source>
        <dbReference type="ARBA" id="ARBA00004651"/>
    </source>
</evidence>
<comment type="subcellular location">
    <subcellularLocation>
        <location evidence="1">Cell membrane</location>
        <topology evidence="1">Multi-pass membrane protein</topology>
    </subcellularLocation>
</comment>
<organism evidence="9 10">
    <name type="scientific">SAR86 cluster bacterium</name>
    <dbReference type="NCBI Taxonomy" id="2030880"/>
    <lineage>
        <taxon>Bacteria</taxon>
        <taxon>Pseudomonadati</taxon>
        <taxon>Pseudomonadota</taxon>
        <taxon>Gammaproteobacteria</taxon>
        <taxon>SAR86 cluster</taxon>
    </lineage>
</organism>
<feature type="transmembrane region" description="Helical" evidence="6">
    <location>
        <begin position="379"/>
        <end position="404"/>
    </location>
</feature>
<comment type="caution">
    <text evidence="9">The sequence shown here is derived from an EMBL/GenBank/DDBJ whole genome shotgun (WGS) entry which is preliminary data.</text>
</comment>
<evidence type="ECO:0000259" key="7">
    <source>
        <dbReference type="Pfam" id="PF02687"/>
    </source>
</evidence>
<name>A0A2A4X3Q1_9GAMM</name>
<feature type="transmembrane region" description="Helical" evidence="6">
    <location>
        <begin position="734"/>
        <end position="756"/>
    </location>
</feature>
<feature type="transmembrane region" description="Helical" evidence="6">
    <location>
        <begin position="338"/>
        <end position="359"/>
    </location>
</feature>
<evidence type="ECO:0000256" key="6">
    <source>
        <dbReference type="SAM" id="Phobius"/>
    </source>
</evidence>
<protein>
    <recommendedName>
        <fullName evidence="11">ABC transporter permease</fullName>
    </recommendedName>
</protein>
<keyword evidence="5 6" id="KW-0472">Membrane</keyword>
<feature type="domain" description="ABC3 transporter permease C-terminal" evidence="7">
    <location>
        <begin position="694"/>
        <end position="806"/>
    </location>
</feature>
<dbReference type="GO" id="GO:0022857">
    <property type="term" value="F:transmembrane transporter activity"/>
    <property type="evidence" value="ECO:0007669"/>
    <property type="project" value="TreeGrafter"/>
</dbReference>